<reference evidence="3 4" key="1">
    <citation type="submission" date="2019-01" db="EMBL/GenBank/DDBJ databases">
        <title>Mucilaginibacter antarcticum sp. nov., isolated from antarctic soil.</title>
        <authorList>
            <person name="Yan Y.-Q."/>
            <person name="Du Z.-J."/>
        </authorList>
    </citation>
    <scope>NUCLEOTIDE SEQUENCE [LARGE SCALE GENOMIC DNA]</scope>
    <source>
        <strain evidence="3 4">F01003</strain>
    </source>
</reference>
<evidence type="ECO:0000313" key="3">
    <source>
        <dbReference type="EMBL" id="RWY47930.1"/>
    </source>
</evidence>
<comment type="caution">
    <text evidence="3">The sequence shown here is derived from an EMBL/GenBank/DDBJ whole genome shotgun (WGS) entry which is preliminary data.</text>
</comment>
<evidence type="ECO:0008006" key="5">
    <source>
        <dbReference type="Google" id="ProtNLM"/>
    </source>
</evidence>
<dbReference type="OrthoDB" id="791955at2"/>
<name>A0A444MIM5_9SPHI</name>
<proteinExistence type="predicted"/>
<dbReference type="AlphaFoldDB" id="A0A444MIM5"/>
<sequence length="220" mass="24818">MKKILISFSLLILSAAGFAQAPLKPVKIDSLVAVSLPETFTKKDTLGQQIYSGNTNLGYMVVIRQPNAENNTPLKKERDLNKVLKDYIKGIKGQAEGSDALNVRDTTMGHLKAKTFTLSTDQGAGVQFRNFIVIYTQDVTYTFEYYYQQNRAELIKDEYKKFSGSIVISPELKRTDQYLSNAKGISPRLITGVVIGLLLIGIIVFYITRRNKKLREQLER</sequence>
<evidence type="ECO:0000256" key="1">
    <source>
        <dbReference type="SAM" id="Phobius"/>
    </source>
</evidence>
<feature type="chain" id="PRO_5019187424" description="LPXTG cell wall anchor domain-containing protein" evidence="2">
    <location>
        <begin position="22"/>
        <end position="220"/>
    </location>
</feature>
<evidence type="ECO:0000256" key="2">
    <source>
        <dbReference type="SAM" id="SignalP"/>
    </source>
</evidence>
<keyword evidence="1" id="KW-0472">Membrane</keyword>
<keyword evidence="1" id="KW-0812">Transmembrane</keyword>
<dbReference type="RefSeq" id="WP_128535824.1">
    <property type="nucleotide sequence ID" value="NZ_SBIW01000012.1"/>
</dbReference>
<evidence type="ECO:0000313" key="4">
    <source>
        <dbReference type="Proteomes" id="UP000286701"/>
    </source>
</evidence>
<keyword evidence="1" id="KW-1133">Transmembrane helix</keyword>
<keyword evidence="4" id="KW-1185">Reference proteome</keyword>
<dbReference type="Proteomes" id="UP000286701">
    <property type="component" value="Unassembled WGS sequence"/>
</dbReference>
<gene>
    <name evidence="3" type="ORF">EPL05_20270</name>
</gene>
<feature type="signal peptide" evidence="2">
    <location>
        <begin position="1"/>
        <end position="21"/>
    </location>
</feature>
<feature type="transmembrane region" description="Helical" evidence="1">
    <location>
        <begin position="189"/>
        <end position="208"/>
    </location>
</feature>
<organism evidence="3 4">
    <name type="scientific">Mucilaginibacter gilvus</name>
    <dbReference type="NCBI Taxonomy" id="2305909"/>
    <lineage>
        <taxon>Bacteria</taxon>
        <taxon>Pseudomonadati</taxon>
        <taxon>Bacteroidota</taxon>
        <taxon>Sphingobacteriia</taxon>
        <taxon>Sphingobacteriales</taxon>
        <taxon>Sphingobacteriaceae</taxon>
        <taxon>Mucilaginibacter</taxon>
    </lineage>
</organism>
<dbReference type="EMBL" id="SBIW01000012">
    <property type="protein sequence ID" value="RWY47930.1"/>
    <property type="molecule type" value="Genomic_DNA"/>
</dbReference>
<protein>
    <recommendedName>
        <fullName evidence="5">LPXTG cell wall anchor domain-containing protein</fullName>
    </recommendedName>
</protein>
<accession>A0A444MIM5</accession>
<keyword evidence="2" id="KW-0732">Signal</keyword>